<dbReference type="EMBL" id="BAABME010005111">
    <property type="protein sequence ID" value="GAA0164641.1"/>
    <property type="molecule type" value="Genomic_DNA"/>
</dbReference>
<name>A0AAV3QMZ7_LITER</name>
<sequence>MSGATQKEVSPPPPNTSELRRKLREKWELASVLNFLHGAMDAYLLHWPENSRVTKGAGETVFEPVMKTKLKLSAEDIETGLIEFNDSLVQLHIALLKGITKSKFLDGSEAWVLALSRVLQSWWPWVAEGDFPLSTTKGEELSRYKKLDPTIRLLVLKSVCEVRATQDDIVSFINESIKVETEVSKFRKEKLADENGTAYWYDGNEIIGHRLYKEVHQFGKQIKLRGKKAISDIYSQWETVATNLEEFHCVMDEFASSELKSEVSVSKTLGVKVIPALEKIEKKKQRALKQLENQNAVPCAYLSSRLTRSSRNSKPISYTYDEYDKAIKEAIKVTQNQKIGENPRSGMHRTASTEVPHEILDSPPDSSSESDSDIDGHLGGNDVDYSSDDVDDSSDGVCENEEDITDVDKDEASDFDEQSNNLRTRGEIGCSIHIPRGSRFSNRLARIAGHGAPESINVNAKNRLRQRPSVNTAFECSVPDSEEEQLSNSSSKYIVPHSEDEQLSNSSSKKVVPDSEEENSSNSSSMA</sequence>
<reference evidence="2 3" key="1">
    <citation type="submission" date="2024-01" db="EMBL/GenBank/DDBJ databases">
        <title>The complete chloroplast genome sequence of Lithospermum erythrorhizon: insights into the phylogenetic relationship among Boraginaceae species and the maternal lineages of purple gromwells.</title>
        <authorList>
            <person name="Okada T."/>
            <person name="Watanabe K."/>
        </authorList>
    </citation>
    <scope>NUCLEOTIDE SEQUENCE [LARGE SCALE GENOMIC DNA]</scope>
</reference>
<feature type="region of interest" description="Disordered" evidence="1">
    <location>
        <begin position="335"/>
        <end position="422"/>
    </location>
</feature>
<dbReference type="Proteomes" id="UP001454036">
    <property type="component" value="Unassembled WGS sequence"/>
</dbReference>
<gene>
    <name evidence="2" type="ORF">LIER_20232</name>
</gene>
<feature type="compositionally biased region" description="Acidic residues" evidence="1">
    <location>
        <begin position="385"/>
        <end position="405"/>
    </location>
</feature>
<proteinExistence type="predicted"/>
<keyword evidence="3" id="KW-1185">Reference proteome</keyword>
<evidence type="ECO:0000313" key="3">
    <source>
        <dbReference type="Proteomes" id="UP001454036"/>
    </source>
</evidence>
<feature type="region of interest" description="Disordered" evidence="1">
    <location>
        <begin position="476"/>
        <end position="527"/>
    </location>
</feature>
<dbReference type="GO" id="GO:0031213">
    <property type="term" value="C:RSF complex"/>
    <property type="evidence" value="ECO:0007669"/>
    <property type="project" value="InterPro"/>
</dbReference>
<dbReference type="GO" id="GO:0006355">
    <property type="term" value="P:regulation of DNA-templated transcription"/>
    <property type="evidence" value="ECO:0007669"/>
    <property type="project" value="InterPro"/>
</dbReference>
<comment type="caution">
    <text evidence="2">The sequence shown here is derived from an EMBL/GenBank/DDBJ whole genome shotgun (WGS) entry which is preliminary data.</text>
</comment>
<protein>
    <submittedName>
        <fullName evidence="2">Uncharacterized protein</fullName>
    </submittedName>
</protein>
<dbReference type="PANTHER" id="PTHR14296:SF12">
    <property type="entry name" value="DDT DOMAIN-CONTAINING PROTEIN DDR4 ISOFORM X1"/>
    <property type="match status" value="1"/>
</dbReference>
<dbReference type="AlphaFoldDB" id="A0AAV3QMZ7"/>
<dbReference type="InterPro" id="IPR028938">
    <property type="entry name" value="Rsf1-like"/>
</dbReference>
<dbReference type="PANTHER" id="PTHR14296">
    <property type="entry name" value="REMODELING AND SPACING FACTOR 1"/>
    <property type="match status" value="1"/>
</dbReference>
<accession>A0AAV3QMZ7</accession>
<evidence type="ECO:0000256" key="1">
    <source>
        <dbReference type="SAM" id="MobiDB-lite"/>
    </source>
</evidence>
<evidence type="ECO:0000313" key="2">
    <source>
        <dbReference type="EMBL" id="GAA0164641.1"/>
    </source>
</evidence>
<organism evidence="2 3">
    <name type="scientific">Lithospermum erythrorhizon</name>
    <name type="common">Purple gromwell</name>
    <name type="synonym">Lithospermum officinale var. erythrorhizon</name>
    <dbReference type="NCBI Taxonomy" id="34254"/>
    <lineage>
        <taxon>Eukaryota</taxon>
        <taxon>Viridiplantae</taxon>
        <taxon>Streptophyta</taxon>
        <taxon>Embryophyta</taxon>
        <taxon>Tracheophyta</taxon>
        <taxon>Spermatophyta</taxon>
        <taxon>Magnoliopsida</taxon>
        <taxon>eudicotyledons</taxon>
        <taxon>Gunneridae</taxon>
        <taxon>Pentapetalae</taxon>
        <taxon>asterids</taxon>
        <taxon>lamiids</taxon>
        <taxon>Boraginales</taxon>
        <taxon>Boraginaceae</taxon>
        <taxon>Boraginoideae</taxon>
        <taxon>Lithospermeae</taxon>
        <taxon>Lithospermum</taxon>
    </lineage>
</organism>